<feature type="chain" id="PRO_5018111197" description="MACPF domain-containing protein" evidence="5">
    <location>
        <begin position="18"/>
        <end position="392"/>
    </location>
</feature>
<dbReference type="Proteomes" id="UP000275408">
    <property type="component" value="Unassembled WGS sequence"/>
</dbReference>
<reference evidence="7 8" key="1">
    <citation type="journal article" date="2018" name="Sci. Rep.">
        <title>Comparative analysis of the Pocillopora damicornis genome highlights role of immune system in coral evolution.</title>
        <authorList>
            <person name="Cunning R."/>
            <person name="Bay R.A."/>
            <person name="Gillette P."/>
            <person name="Baker A.C."/>
            <person name="Traylor-Knowles N."/>
        </authorList>
    </citation>
    <scope>NUCLEOTIDE SEQUENCE [LARGE SCALE GENOMIC DNA]</scope>
    <source>
        <strain evidence="7">RSMAS</strain>
        <tissue evidence="7">Whole animal</tissue>
    </source>
</reference>
<dbReference type="PANTHER" id="PTHR45742:SF8">
    <property type="entry name" value="FLOCCULATION PROTEIN FLO11"/>
    <property type="match status" value="1"/>
</dbReference>
<evidence type="ECO:0000256" key="1">
    <source>
        <dbReference type="ARBA" id="ARBA00004613"/>
    </source>
</evidence>
<feature type="domain" description="MACPF" evidence="6">
    <location>
        <begin position="1"/>
        <end position="307"/>
    </location>
</feature>
<dbReference type="AlphaFoldDB" id="A0A3M6TIP6"/>
<comment type="caution">
    <text evidence="7">The sequence shown here is derived from an EMBL/GenBank/DDBJ whole genome shotgun (WGS) entry which is preliminary data.</text>
</comment>
<evidence type="ECO:0000313" key="8">
    <source>
        <dbReference type="Proteomes" id="UP000275408"/>
    </source>
</evidence>
<dbReference type="GO" id="GO:0031640">
    <property type="term" value="P:killing of cells of another organism"/>
    <property type="evidence" value="ECO:0007669"/>
    <property type="project" value="UniProtKB-KW"/>
</dbReference>
<evidence type="ECO:0000259" key="6">
    <source>
        <dbReference type="PROSITE" id="PS51412"/>
    </source>
</evidence>
<proteinExistence type="predicted"/>
<dbReference type="GO" id="GO:0005576">
    <property type="term" value="C:extracellular region"/>
    <property type="evidence" value="ECO:0007669"/>
    <property type="project" value="UniProtKB-SubCell"/>
</dbReference>
<sequence>MKHVPLVLLVFGLCTWAENSALGRVIDLRKVNLLADFQEQENRIFEELPPKCLVKKTLKFSSSHFEYYANTKEFYKLLATQSSLSASLQSAYSLGVTVSVATKSTEKIHVNKECLVSDDISTLKGTFLKDLEDLPVNIENPNSWREYRNFLKKYGPHAVTSVKRGSRFQQMTFAESSKAYTERDFQVKACVSAAEPTQVGKVGVSACLEVSQSEISKASKMSTSEKRFVKGGKRETNSKLANRATSVELLGQLMSEADEFPASVQHTFLAIWTILQSRFKQKYPNNIRATNLEYFYLGFLRSSGLTVQKFDHTRSSREKYPEFECTLAKEGCCNGDDCHYKPIWCSCRGPTCVHYKSVKQGADDTKRKTVWSLPNRDAVTHKASTAAKKAED</sequence>
<protein>
    <recommendedName>
        <fullName evidence="6">MACPF domain-containing protein</fullName>
    </recommendedName>
</protein>
<dbReference type="EMBL" id="RCHS01003508">
    <property type="protein sequence ID" value="RMX41285.1"/>
    <property type="molecule type" value="Genomic_DNA"/>
</dbReference>
<gene>
    <name evidence="7" type="ORF">pdam_00017751</name>
</gene>
<evidence type="ECO:0000313" key="7">
    <source>
        <dbReference type="EMBL" id="RMX41285.1"/>
    </source>
</evidence>
<evidence type="ECO:0000256" key="3">
    <source>
        <dbReference type="ARBA" id="ARBA00022852"/>
    </source>
</evidence>
<keyword evidence="3" id="KW-0204">Cytolysis</keyword>
<keyword evidence="2" id="KW-0964">Secreted</keyword>
<feature type="signal peptide" evidence="5">
    <location>
        <begin position="1"/>
        <end position="17"/>
    </location>
</feature>
<comment type="subcellular location">
    <subcellularLocation>
        <location evidence="1">Secreted</location>
    </subcellularLocation>
</comment>
<keyword evidence="8" id="KW-1185">Reference proteome</keyword>
<name>A0A3M6TIP6_POCDA</name>
<accession>A0A3M6TIP6</accession>
<evidence type="ECO:0000256" key="4">
    <source>
        <dbReference type="ARBA" id="ARBA00023157"/>
    </source>
</evidence>
<organism evidence="7 8">
    <name type="scientific">Pocillopora damicornis</name>
    <name type="common">Cauliflower coral</name>
    <name type="synonym">Millepora damicornis</name>
    <dbReference type="NCBI Taxonomy" id="46731"/>
    <lineage>
        <taxon>Eukaryota</taxon>
        <taxon>Metazoa</taxon>
        <taxon>Cnidaria</taxon>
        <taxon>Anthozoa</taxon>
        <taxon>Hexacorallia</taxon>
        <taxon>Scleractinia</taxon>
        <taxon>Astrocoeniina</taxon>
        <taxon>Pocilloporidae</taxon>
        <taxon>Pocillopora</taxon>
    </lineage>
</organism>
<dbReference type="PROSITE" id="PS51412">
    <property type="entry name" value="MACPF_2"/>
    <property type="match status" value="1"/>
</dbReference>
<keyword evidence="5" id="KW-0732">Signal</keyword>
<keyword evidence="4" id="KW-1015">Disulfide bond</keyword>
<dbReference type="InterPro" id="IPR020864">
    <property type="entry name" value="MACPF"/>
</dbReference>
<evidence type="ECO:0000256" key="5">
    <source>
        <dbReference type="SAM" id="SignalP"/>
    </source>
</evidence>
<dbReference type="PANTHER" id="PTHR45742">
    <property type="entry name" value="COMPLEMENT COMPONENT C6"/>
    <property type="match status" value="1"/>
</dbReference>
<dbReference type="Pfam" id="PF01823">
    <property type="entry name" value="MACPF"/>
    <property type="match status" value="1"/>
</dbReference>
<dbReference type="OrthoDB" id="5948066at2759"/>
<evidence type="ECO:0000256" key="2">
    <source>
        <dbReference type="ARBA" id="ARBA00022525"/>
    </source>
</evidence>